<keyword evidence="1" id="KW-0472">Membrane</keyword>
<gene>
    <name evidence="2" type="ORF">A2125_01250</name>
</gene>
<sequence length="128" mass="13426">MFNFLANFVVKAAVPESAGENSRTITTIPKGTQFSGLSGLNIGQIVQGLITLALVVAAVIFFFMLVVGGIRWIISGGDKGQTEGARGQITAALIGLVIVFAAWAIASVLSTFFGIDLFTSFTLPNITE</sequence>
<evidence type="ECO:0000313" key="3">
    <source>
        <dbReference type="Proteomes" id="UP000178812"/>
    </source>
</evidence>
<dbReference type="Pfam" id="PF18895">
    <property type="entry name" value="T4SS_pilin"/>
    <property type="match status" value="1"/>
</dbReference>
<dbReference type="InterPro" id="IPR043993">
    <property type="entry name" value="T4SS_pilin"/>
</dbReference>
<evidence type="ECO:0000313" key="2">
    <source>
        <dbReference type="EMBL" id="OGM05442.1"/>
    </source>
</evidence>
<proteinExistence type="predicted"/>
<organism evidence="2 3">
    <name type="scientific">Candidatus Woesebacteria bacterium GWB1_43_5</name>
    <dbReference type="NCBI Taxonomy" id="1802474"/>
    <lineage>
        <taxon>Bacteria</taxon>
        <taxon>Candidatus Woeseibacteriota</taxon>
    </lineage>
</organism>
<feature type="transmembrane region" description="Helical" evidence="1">
    <location>
        <begin position="45"/>
        <end position="70"/>
    </location>
</feature>
<dbReference type="Proteomes" id="UP000178812">
    <property type="component" value="Unassembled WGS sequence"/>
</dbReference>
<protein>
    <submittedName>
        <fullName evidence="2">Uncharacterized protein</fullName>
    </submittedName>
</protein>
<reference evidence="2 3" key="1">
    <citation type="journal article" date="2016" name="Nat. Commun.">
        <title>Thousands of microbial genomes shed light on interconnected biogeochemical processes in an aquifer system.</title>
        <authorList>
            <person name="Anantharaman K."/>
            <person name="Brown C.T."/>
            <person name="Hug L.A."/>
            <person name="Sharon I."/>
            <person name="Castelle C.J."/>
            <person name="Probst A.J."/>
            <person name="Thomas B.C."/>
            <person name="Singh A."/>
            <person name="Wilkins M.J."/>
            <person name="Karaoz U."/>
            <person name="Brodie E.L."/>
            <person name="Williams K.H."/>
            <person name="Hubbard S.S."/>
            <person name="Banfield J.F."/>
        </authorList>
    </citation>
    <scope>NUCLEOTIDE SEQUENCE [LARGE SCALE GENOMIC DNA]</scope>
</reference>
<accession>A0A1F7WRN7</accession>
<name>A0A1F7WRN7_9BACT</name>
<keyword evidence="1" id="KW-1133">Transmembrane helix</keyword>
<feature type="transmembrane region" description="Helical" evidence="1">
    <location>
        <begin position="91"/>
        <end position="115"/>
    </location>
</feature>
<evidence type="ECO:0000256" key="1">
    <source>
        <dbReference type="SAM" id="Phobius"/>
    </source>
</evidence>
<keyword evidence="1" id="KW-0812">Transmembrane</keyword>
<dbReference type="AlphaFoldDB" id="A0A1F7WRN7"/>
<comment type="caution">
    <text evidence="2">The sequence shown here is derived from an EMBL/GenBank/DDBJ whole genome shotgun (WGS) entry which is preliminary data.</text>
</comment>
<dbReference type="EMBL" id="MGFM01000037">
    <property type="protein sequence ID" value="OGM05442.1"/>
    <property type="molecule type" value="Genomic_DNA"/>
</dbReference>